<dbReference type="CDD" id="cd00609">
    <property type="entry name" value="AAT_like"/>
    <property type="match status" value="1"/>
</dbReference>
<dbReference type="Gene3D" id="1.10.10.10">
    <property type="entry name" value="Winged helix-like DNA-binding domain superfamily/Winged helix DNA-binding domain"/>
    <property type="match status" value="1"/>
</dbReference>
<evidence type="ECO:0000256" key="5">
    <source>
        <dbReference type="ARBA" id="ARBA00023015"/>
    </source>
</evidence>
<dbReference type="Pfam" id="PF00155">
    <property type="entry name" value="Aminotran_1_2"/>
    <property type="match status" value="1"/>
</dbReference>
<comment type="similarity">
    <text evidence="2">In the C-terminal section; belongs to the class-I pyridoxal-phosphate-dependent aminotransferase family.</text>
</comment>
<dbReference type="PANTHER" id="PTHR46577:SF1">
    <property type="entry name" value="HTH-TYPE TRANSCRIPTIONAL REGULATORY PROTEIN GABR"/>
    <property type="match status" value="1"/>
</dbReference>
<keyword evidence="3 9" id="KW-0808">Transferase</keyword>
<dbReference type="InterPro" id="IPR004839">
    <property type="entry name" value="Aminotransferase_I/II_large"/>
</dbReference>
<evidence type="ECO:0000313" key="10">
    <source>
        <dbReference type="Proteomes" id="UP001057348"/>
    </source>
</evidence>
<reference evidence="9" key="1">
    <citation type="submission" date="2022-02" db="EMBL/GenBank/DDBJ databases">
        <title>Draft Genome Sequence of Bacillus vallismortis Strain BL01, Isolated from Artemisia lerchiana Web. Roots.</title>
        <authorList>
            <person name="Chebotar V.K."/>
            <person name="Gancheva M.S."/>
            <person name="Chizhevskaya E.P."/>
            <person name="Komarova O.V."/>
            <person name="Baganova M.E."/>
            <person name="Zaplatkin A.N."/>
            <person name="Pishchik V.N."/>
        </authorList>
    </citation>
    <scope>NUCLEOTIDE SEQUENCE</scope>
    <source>
        <strain evidence="9">BL01</strain>
    </source>
</reference>
<dbReference type="RefSeq" id="WP_087993027.1">
    <property type="nucleotide sequence ID" value="NZ_CP092751.1"/>
</dbReference>
<dbReference type="GO" id="GO:0008483">
    <property type="term" value="F:transaminase activity"/>
    <property type="evidence" value="ECO:0007669"/>
    <property type="project" value="UniProtKB-KW"/>
</dbReference>
<evidence type="ECO:0000256" key="2">
    <source>
        <dbReference type="ARBA" id="ARBA00005384"/>
    </source>
</evidence>
<dbReference type="InterPro" id="IPR036388">
    <property type="entry name" value="WH-like_DNA-bd_sf"/>
</dbReference>
<dbReference type="Pfam" id="PF00392">
    <property type="entry name" value="GntR"/>
    <property type="match status" value="1"/>
</dbReference>
<dbReference type="PANTHER" id="PTHR46577">
    <property type="entry name" value="HTH-TYPE TRANSCRIPTIONAL REGULATORY PROTEIN GABR"/>
    <property type="match status" value="1"/>
</dbReference>
<keyword evidence="5" id="KW-0805">Transcription regulation</keyword>
<dbReference type="CDD" id="cd07377">
    <property type="entry name" value="WHTH_GntR"/>
    <property type="match status" value="1"/>
</dbReference>
<dbReference type="InterPro" id="IPR000524">
    <property type="entry name" value="Tscrpt_reg_HTH_GntR"/>
</dbReference>
<dbReference type="InterPro" id="IPR015424">
    <property type="entry name" value="PyrdxlP-dep_Trfase"/>
</dbReference>
<evidence type="ECO:0000256" key="1">
    <source>
        <dbReference type="ARBA" id="ARBA00001933"/>
    </source>
</evidence>
<proteinExistence type="inferred from homology"/>
<dbReference type="Gene3D" id="3.40.640.10">
    <property type="entry name" value="Type I PLP-dependent aspartate aminotransferase-like (Major domain)"/>
    <property type="match status" value="1"/>
</dbReference>
<feature type="domain" description="HTH gntR-type" evidence="8">
    <location>
        <begin position="14"/>
        <end position="82"/>
    </location>
</feature>
<dbReference type="EMBL" id="CP092751">
    <property type="protein sequence ID" value="USP95917.1"/>
    <property type="molecule type" value="Genomic_DNA"/>
</dbReference>
<keyword evidence="4" id="KW-0663">Pyridoxal phosphate</keyword>
<keyword evidence="3 9" id="KW-0032">Aminotransferase</keyword>
<organism evidence="9 10">
    <name type="scientific">Bacillus vallismortis</name>
    <dbReference type="NCBI Taxonomy" id="72361"/>
    <lineage>
        <taxon>Bacteria</taxon>
        <taxon>Bacillati</taxon>
        <taxon>Bacillota</taxon>
        <taxon>Bacilli</taxon>
        <taxon>Bacillales</taxon>
        <taxon>Bacillaceae</taxon>
        <taxon>Bacillus</taxon>
    </lineage>
</organism>
<dbReference type="InterPro" id="IPR015421">
    <property type="entry name" value="PyrdxlP-dep_Trfase_major"/>
</dbReference>
<dbReference type="InterPro" id="IPR051446">
    <property type="entry name" value="HTH_trans_reg/aminotransferase"/>
</dbReference>
<dbReference type="SMART" id="SM00345">
    <property type="entry name" value="HTH_GNTR"/>
    <property type="match status" value="1"/>
</dbReference>
<dbReference type="SUPFAM" id="SSF46785">
    <property type="entry name" value="Winged helix' DNA-binding domain"/>
    <property type="match status" value="1"/>
</dbReference>
<dbReference type="PROSITE" id="PS50949">
    <property type="entry name" value="HTH_GNTR"/>
    <property type="match status" value="1"/>
</dbReference>
<keyword evidence="6" id="KW-0238">DNA-binding</keyword>
<sequence>MDITITLDRSEQADYIYQQIYQKLKKEILSRNLLPHSKVPSKRELAEKLKVSVNSVNAAYQQLLAEGYLYAIERKGFFVEKLDMFSAEEHPPFALPDDLKEVHQDQSDWISFSHMSADTDHFPIKSWFRCEQKAASRSYRTLGDMSHPQGIYEVRAAVARLISLTRGVKCRPEQIVIAAGTQVLMQLLTELLPKEAVYAMEEPGYRRMYQLLKHAGKQVKTIMLDDKGMSIAEINRQQPDVLVTTPSHQFPAGTIMPVSRRIQLLNWAAEEPHRYIIEDDYDSEFTYDVDSIPALQSLGHFQNVIYMGTFSKSLLPGLRISYMVLPPELLRTYKQRGYDLQTCSSLTQLTLQAFIESGEYQKHIKKMKQHYKEKRERLITALETKFRGEISVKGANAGLHFVTEFHTSRTEQDILAHAAGQQLEIFGMSRFDLEEKNKRQTGRPALIIGFARLKEEDIQEGVERLFRAVYGHKKIPGTGD</sequence>
<evidence type="ECO:0000313" key="9">
    <source>
        <dbReference type="EMBL" id="USP95917.1"/>
    </source>
</evidence>
<accession>A0ABY4XZX9</accession>
<comment type="cofactor">
    <cofactor evidence="1">
        <name>pyridoxal 5'-phosphate</name>
        <dbReference type="ChEBI" id="CHEBI:597326"/>
    </cofactor>
</comment>
<evidence type="ECO:0000259" key="8">
    <source>
        <dbReference type="PROSITE" id="PS50949"/>
    </source>
</evidence>
<evidence type="ECO:0000256" key="3">
    <source>
        <dbReference type="ARBA" id="ARBA00022576"/>
    </source>
</evidence>
<evidence type="ECO:0000256" key="6">
    <source>
        <dbReference type="ARBA" id="ARBA00023125"/>
    </source>
</evidence>
<dbReference type="Proteomes" id="UP001057348">
    <property type="component" value="Chromosome"/>
</dbReference>
<keyword evidence="7" id="KW-0804">Transcription</keyword>
<keyword evidence="10" id="KW-1185">Reference proteome</keyword>
<protein>
    <submittedName>
        <fullName evidence="9">PLP-dependent aminotransferase family protein</fullName>
    </submittedName>
</protein>
<name>A0ABY4XZX9_BACVA</name>
<gene>
    <name evidence="9" type="ORF">MKF32_02135</name>
</gene>
<dbReference type="SUPFAM" id="SSF53383">
    <property type="entry name" value="PLP-dependent transferases"/>
    <property type="match status" value="1"/>
</dbReference>
<evidence type="ECO:0000256" key="7">
    <source>
        <dbReference type="ARBA" id="ARBA00023163"/>
    </source>
</evidence>
<evidence type="ECO:0000256" key="4">
    <source>
        <dbReference type="ARBA" id="ARBA00022898"/>
    </source>
</evidence>
<dbReference type="InterPro" id="IPR036390">
    <property type="entry name" value="WH_DNA-bd_sf"/>
</dbReference>